<accession>A0A6J5V9X1</accession>
<evidence type="ECO:0000313" key="3">
    <source>
        <dbReference type="Proteomes" id="UP000507222"/>
    </source>
</evidence>
<dbReference type="PANTHER" id="PTHR46033:SF80">
    <property type="entry name" value="PROTEIN MAIN-LIKE 2-LIKE"/>
    <property type="match status" value="1"/>
</dbReference>
<protein>
    <recommendedName>
        <fullName evidence="1">Aminotransferase-like plant mobile domain-containing protein</fullName>
    </recommendedName>
</protein>
<evidence type="ECO:0000259" key="1">
    <source>
        <dbReference type="Pfam" id="PF10536"/>
    </source>
</evidence>
<dbReference type="PANTHER" id="PTHR46033">
    <property type="entry name" value="PROTEIN MAIN-LIKE 2"/>
    <property type="match status" value="1"/>
</dbReference>
<dbReference type="AlphaFoldDB" id="A0A6J5V9X1"/>
<dbReference type="EMBL" id="CAEKDK010000006">
    <property type="protein sequence ID" value="CAB4282678.1"/>
    <property type="molecule type" value="Genomic_DNA"/>
</dbReference>
<dbReference type="InterPro" id="IPR044824">
    <property type="entry name" value="MAIN-like"/>
</dbReference>
<evidence type="ECO:0000313" key="2">
    <source>
        <dbReference type="EMBL" id="CAB4282678.1"/>
    </source>
</evidence>
<reference evidence="2 3" key="1">
    <citation type="submission" date="2020-05" db="EMBL/GenBank/DDBJ databases">
        <authorList>
            <person name="Campoy J."/>
            <person name="Schneeberger K."/>
            <person name="Spophaly S."/>
        </authorList>
    </citation>
    <scope>NUCLEOTIDE SEQUENCE [LARGE SCALE GENOMIC DNA]</scope>
    <source>
        <strain evidence="2">PruArmRojPasFocal</strain>
    </source>
</reference>
<dbReference type="InterPro" id="IPR019557">
    <property type="entry name" value="AminoTfrase-like_pln_mobile"/>
</dbReference>
<proteinExistence type="predicted"/>
<gene>
    <name evidence="2" type="ORF">CURHAP_LOCUS36257</name>
</gene>
<sequence>MNAHRNLRQEHAQDARGEAITAGSEYMRSFPMNSINLSLPPESHVTWFNIDQVSSGHFKFNPHEEDRVIQVSQAKGAYFQAHYLTKVNNSEGNFRFHGRATFQPFIMEWKKLSCTILETFCTKLGPLSNTFHHGNGEMSISLYNLKVIGELPILGLPYDEFIPLNEELCREDFYHSSVGELLRIHAQLHIFHQKGQVYHNHWAEHFFRREAIYGATSNGKNVIPKQVAEARKLPLNISHEGQLAAFLAFWLSHFVMPTSKAIRPKCFYMASLMARGLKVWLAPAVLGVIYHALGTVATHLRGPDLANTCLPILYVLGWLGEYFPDLTTRRCDSDFPEHYPLLARYSQIEAKYVDLTRARIIFIRDYVVCRPNVFLAHEDYILLDTETLAYDTFEYLICMRSALLLVRVGGDLWLEPYYPNRFARQFGFDQGFSANQLLFSVRER</sequence>
<dbReference type="Proteomes" id="UP000507222">
    <property type="component" value="Unassembled WGS sequence"/>
</dbReference>
<feature type="domain" description="Aminotransferase-like plant mobile" evidence="1">
    <location>
        <begin position="128"/>
        <end position="432"/>
    </location>
</feature>
<dbReference type="Pfam" id="PF10536">
    <property type="entry name" value="PMD"/>
    <property type="match status" value="1"/>
</dbReference>
<dbReference type="GO" id="GO:0010073">
    <property type="term" value="P:meristem maintenance"/>
    <property type="evidence" value="ECO:0007669"/>
    <property type="project" value="InterPro"/>
</dbReference>
<organism evidence="2 3">
    <name type="scientific">Prunus armeniaca</name>
    <name type="common">Apricot</name>
    <name type="synonym">Armeniaca vulgaris</name>
    <dbReference type="NCBI Taxonomy" id="36596"/>
    <lineage>
        <taxon>Eukaryota</taxon>
        <taxon>Viridiplantae</taxon>
        <taxon>Streptophyta</taxon>
        <taxon>Embryophyta</taxon>
        <taxon>Tracheophyta</taxon>
        <taxon>Spermatophyta</taxon>
        <taxon>Magnoliopsida</taxon>
        <taxon>eudicotyledons</taxon>
        <taxon>Gunneridae</taxon>
        <taxon>Pentapetalae</taxon>
        <taxon>rosids</taxon>
        <taxon>fabids</taxon>
        <taxon>Rosales</taxon>
        <taxon>Rosaceae</taxon>
        <taxon>Amygdaloideae</taxon>
        <taxon>Amygdaleae</taxon>
        <taxon>Prunus</taxon>
    </lineage>
</organism>
<name>A0A6J5V9X1_PRUAR</name>